<reference evidence="2 3" key="1">
    <citation type="submission" date="2019-09" db="EMBL/GenBank/DDBJ databases">
        <title>Parvibaculum sedimenti sp. nov., isolated from sediment.</title>
        <authorList>
            <person name="Wang Y."/>
        </authorList>
    </citation>
    <scope>NUCLEOTIDE SEQUENCE [LARGE SCALE GENOMIC DNA]</scope>
    <source>
        <strain evidence="2 3">HXT-9</strain>
    </source>
</reference>
<gene>
    <name evidence="2" type="ORF">F2P47_07655</name>
</gene>
<dbReference type="RefSeq" id="WP_152215760.1">
    <property type="nucleotide sequence ID" value="NZ_WESC01000006.1"/>
</dbReference>
<dbReference type="AlphaFoldDB" id="A0A6N6VKA7"/>
<dbReference type="Proteomes" id="UP000468901">
    <property type="component" value="Unassembled WGS sequence"/>
</dbReference>
<protein>
    <recommendedName>
        <fullName evidence="1">DUF7508 domain-containing protein</fullName>
    </recommendedName>
</protein>
<comment type="caution">
    <text evidence="2">The sequence shown here is derived from an EMBL/GenBank/DDBJ whole genome shotgun (WGS) entry which is preliminary data.</text>
</comment>
<dbReference type="EMBL" id="WESC01000006">
    <property type="protein sequence ID" value="KAB7740395.1"/>
    <property type="molecule type" value="Genomic_DNA"/>
</dbReference>
<evidence type="ECO:0000313" key="2">
    <source>
        <dbReference type="EMBL" id="KAB7740395.1"/>
    </source>
</evidence>
<evidence type="ECO:0000259" key="1">
    <source>
        <dbReference type="Pfam" id="PF24348"/>
    </source>
</evidence>
<sequence>MKKAWQELTTANVAALGGELGIYQIADEKEHVLRIGFAGGRSLFGLRGELLKALEEYRDRRTLFRVEINCQYMSRYEELLMVHMADHGSLPAGNAFEGNRKIGRLSIG</sequence>
<name>A0A6N6VKA7_9HYPH</name>
<accession>A0A6N6VKA7</accession>
<keyword evidence="3" id="KW-1185">Reference proteome</keyword>
<dbReference type="InterPro" id="IPR055930">
    <property type="entry name" value="DUF7508"/>
</dbReference>
<evidence type="ECO:0000313" key="3">
    <source>
        <dbReference type="Proteomes" id="UP000468901"/>
    </source>
</evidence>
<dbReference type="Pfam" id="PF24348">
    <property type="entry name" value="DUF7508"/>
    <property type="match status" value="1"/>
</dbReference>
<proteinExistence type="predicted"/>
<feature type="domain" description="DUF7508" evidence="1">
    <location>
        <begin position="2"/>
        <end position="85"/>
    </location>
</feature>
<organism evidence="2 3">
    <name type="scientific">Parvibaculum sedimenti</name>
    <dbReference type="NCBI Taxonomy" id="2608632"/>
    <lineage>
        <taxon>Bacteria</taxon>
        <taxon>Pseudomonadati</taxon>
        <taxon>Pseudomonadota</taxon>
        <taxon>Alphaproteobacteria</taxon>
        <taxon>Hyphomicrobiales</taxon>
        <taxon>Parvibaculaceae</taxon>
        <taxon>Parvibaculum</taxon>
    </lineage>
</organism>